<dbReference type="PANTHER" id="PTHR11334">
    <property type="entry name" value="MAS-RELATED G-PROTEIN COUPLED RECEPTOR"/>
    <property type="match status" value="1"/>
</dbReference>
<feature type="transmembrane region" description="Helical" evidence="11">
    <location>
        <begin position="38"/>
        <end position="58"/>
    </location>
</feature>
<keyword evidence="5 10" id="KW-0297">G-protein coupled receptor</keyword>
<dbReference type="GO" id="GO:0005886">
    <property type="term" value="C:plasma membrane"/>
    <property type="evidence" value="ECO:0007669"/>
    <property type="project" value="UniProtKB-SubCell"/>
</dbReference>
<dbReference type="InterPro" id="IPR026234">
    <property type="entry name" value="MRGPCRFAMILY"/>
</dbReference>
<protein>
    <recommendedName>
        <fullName evidence="12">G-protein coupled receptors family 1 profile domain-containing protein</fullName>
    </recommendedName>
</protein>
<evidence type="ECO:0000313" key="13">
    <source>
        <dbReference type="Ensembl" id="ENSLAFP00000025990.1"/>
    </source>
</evidence>
<keyword evidence="4 11" id="KW-1133">Transmembrane helix</keyword>
<sequence>WDPNNGSELPIASNRATNNISNMDYHYSSFYFVETTPFVTSIISLCGLVGNGIVIWLLGFCIKRNPFSVYILNLATADFTYLLCNTMWMLYFIFVDKYIYNLLLSALAFSFYMVSLSFLSAISTERCLSVLFPLWYKCHRPAHLSAVTCAITWALLLCLLLLVLLDICVLPGEVLHNLVLSLFCVLFFLVFTVVCVSSLILVIKVRCCSRRRQSSKLYLVIFFTVLAFLIFGLPWGITLMTSFLSLSLLYPSQVYYITNLLSAVNSSVNPIIHFFVGRMGQRQVQKPLREVLQSALIDDAE</sequence>
<feature type="transmembrane region" description="Helical" evidence="11">
    <location>
        <begin position="217"/>
        <end position="237"/>
    </location>
</feature>
<feature type="transmembrane region" description="Helical" evidence="11">
    <location>
        <begin position="70"/>
        <end position="93"/>
    </location>
</feature>
<keyword evidence="2" id="KW-1003">Cell membrane</keyword>
<feature type="transmembrane region" description="Helical" evidence="11">
    <location>
        <begin position="143"/>
        <end position="165"/>
    </location>
</feature>
<dbReference type="Gene3D" id="1.20.1070.10">
    <property type="entry name" value="Rhodopsin 7-helix transmembrane proteins"/>
    <property type="match status" value="1"/>
</dbReference>
<evidence type="ECO:0000256" key="11">
    <source>
        <dbReference type="SAM" id="Phobius"/>
    </source>
</evidence>
<dbReference type="CDD" id="cd14973">
    <property type="entry name" value="7tmA_Mrgpr"/>
    <property type="match status" value="1"/>
</dbReference>
<organism evidence="13 14">
    <name type="scientific">Loxodonta africana</name>
    <name type="common">African elephant</name>
    <dbReference type="NCBI Taxonomy" id="9785"/>
    <lineage>
        <taxon>Eukaryota</taxon>
        <taxon>Metazoa</taxon>
        <taxon>Chordata</taxon>
        <taxon>Craniata</taxon>
        <taxon>Vertebrata</taxon>
        <taxon>Euteleostomi</taxon>
        <taxon>Mammalia</taxon>
        <taxon>Eutheria</taxon>
        <taxon>Afrotheria</taxon>
        <taxon>Proboscidea</taxon>
        <taxon>Elephantidae</taxon>
        <taxon>Loxodonta</taxon>
    </lineage>
</organism>
<evidence type="ECO:0000256" key="7">
    <source>
        <dbReference type="ARBA" id="ARBA00023170"/>
    </source>
</evidence>
<keyword evidence="14" id="KW-1185">Reference proteome</keyword>
<dbReference type="AlphaFoldDB" id="G3UDT2"/>
<dbReference type="GeneTree" id="ENSGT01030000234639"/>
<reference evidence="13" key="3">
    <citation type="submission" date="2025-09" db="UniProtKB">
        <authorList>
            <consortium name="Ensembl"/>
        </authorList>
    </citation>
    <scope>IDENTIFICATION</scope>
    <source>
        <strain evidence="13">Isolate ISIS603380</strain>
    </source>
</reference>
<feature type="transmembrane region" description="Helical" evidence="11">
    <location>
        <begin position="257"/>
        <end position="276"/>
    </location>
</feature>
<dbReference type="HOGENOM" id="CLU_009579_4_1_1"/>
<comment type="similarity">
    <text evidence="9">Belongs to the G-protein coupled receptor 1 family. Mas subfamily.</text>
</comment>
<keyword evidence="7 10" id="KW-0675">Receptor</keyword>
<dbReference type="OMA" id="NCENRAF"/>
<keyword evidence="8 10" id="KW-0807">Transducer</keyword>
<name>G3UDT2_LOXAF</name>
<evidence type="ECO:0000256" key="6">
    <source>
        <dbReference type="ARBA" id="ARBA00023136"/>
    </source>
</evidence>
<dbReference type="FunFam" id="1.20.1070.10:FF:000193">
    <property type="entry name" value="Mas-related G-protein coupled receptor member E"/>
    <property type="match status" value="1"/>
</dbReference>
<dbReference type="InParanoid" id="G3UDT2"/>
<evidence type="ECO:0000256" key="5">
    <source>
        <dbReference type="ARBA" id="ARBA00023040"/>
    </source>
</evidence>
<comment type="subcellular location">
    <subcellularLocation>
        <location evidence="1">Cell membrane</location>
        <topology evidence="1">Multi-pass membrane protein</topology>
    </subcellularLocation>
</comment>
<dbReference type="PRINTS" id="PR00237">
    <property type="entry name" value="GPCRRHODOPSN"/>
</dbReference>
<keyword evidence="6 11" id="KW-0472">Membrane</keyword>
<keyword evidence="3 10" id="KW-0812">Transmembrane</keyword>
<feature type="domain" description="G-protein coupled receptors family 1 profile" evidence="12">
    <location>
        <begin position="50"/>
        <end position="273"/>
    </location>
</feature>
<proteinExistence type="inferred from homology"/>
<evidence type="ECO:0000256" key="4">
    <source>
        <dbReference type="ARBA" id="ARBA00022989"/>
    </source>
</evidence>
<feature type="transmembrane region" description="Helical" evidence="11">
    <location>
        <begin position="99"/>
        <end position="122"/>
    </location>
</feature>
<dbReference type="GO" id="GO:0004930">
    <property type="term" value="F:G protein-coupled receptor activity"/>
    <property type="evidence" value="ECO:0007669"/>
    <property type="project" value="UniProtKB-KW"/>
</dbReference>
<reference evidence="13" key="2">
    <citation type="submission" date="2025-08" db="UniProtKB">
        <authorList>
            <consortium name="Ensembl"/>
        </authorList>
    </citation>
    <scope>IDENTIFICATION</scope>
    <source>
        <strain evidence="13">Isolate ISIS603380</strain>
    </source>
</reference>
<dbReference type="Pfam" id="PF00001">
    <property type="entry name" value="7tm_1"/>
    <property type="match status" value="1"/>
</dbReference>
<accession>G3UDT2</accession>
<evidence type="ECO:0000313" key="14">
    <source>
        <dbReference type="Proteomes" id="UP000007646"/>
    </source>
</evidence>
<evidence type="ECO:0000256" key="3">
    <source>
        <dbReference type="ARBA" id="ARBA00022692"/>
    </source>
</evidence>
<dbReference type="PROSITE" id="PS50262">
    <property type="entry name" value="G_PROTEIN_RECEP_F1_2"/>
    <property type="match status" value="1"/>
</dbReference>
<reference evidence="13 14" key="1">
    <citation type="submission" date="2009-06" db="EMBL/GenBank/DDBJ databases">
        <title>The Genome Sequence of Loxodonta africana (African elephant).</title>
        <authorList>
            <person name="Di Palma F."/>
            <person name="Heiman D."/>
            <person name="Young S."/>
            <person name="Johnson J."/>
            <person name="Lander E.S."/>
            <person name="Lindblad-Toh K."/>
        </authorList>
    </citation>
    <scope>NUCLEOTIDE SEQUENCE [LARGE SCALE GENOMIC DNA]</scope>
    <source>
        <strain evidence="13 14">Isolate ISIS603380</strain>
    </source>
</reference>
<dbReference type="PRINTS" id="PR02108">
    <property type="entry name" value="MRGPCRFAMILY"/>
</dbReference>
<dbReference type="InterPro" id="IPR000276">
    <property type="entry name" value="GPCR_Rhodpsn"/>
</dbReference>
<feature type="transmembrane region" description="Helical" evidence="11">
    <location>
        <begin position="177"/>
        <end position="205"/>
    </location>
</feature>
<evidence type="ECO:0000256" key="9">
    <source>
        <dbReference type="ARBA" id="ARBA00061394"/>
    </source>
</evidence>
<dbReference type="eggNOG" id="ENOG502RTWA">
    <property type="taxonomic scope" value="Eukaryota"/>
</dbReference>
<dbReference type="Ensembl" id="ENSLAFT00000028959.1">
    <property type="protein sequence ID" value="ENSLAFP00000025990.1"/>
    <property type="gene ID" value="ENSLAFG00000031027.1"/>
</dbReference>
<evidence type="ECO:0000256" key="2">
    <source>
        <dbReference type="ARBA" id="ARBA00022475"/>
    </source>
</evidence>
<dbReference type="Proteomes" id="UP000007646">
    <property type="component" value="Unassembled WGS sequence"/>
</dbReference>
<evidence type="ECO:0000259" key="12">
    <source>
        <dbReference type="PROSITE" id="PS50262"/>
    </source>
</evidence>
<dbReference type="PROSITE" id="PS00237">
    <property type="entry name" value="G_PROTEIN_RECEP_F1_1"/>
    <property type="match status" value="1"/>
</dbReference>
<dbReference type="InterPro" id="IPR017452">
    <property type="entry name" value="GPCR_Rhodpsn_7TM"/>
</dbReference>
<evidence type="ECO:0000256" key="10">
    <source>
        <dbReference type="RuleBase" id="RU000688"/>
    </source>
</evidence>
<dbReference type="SUPFAM" id="SSF81321">
    <property type="entry name" value="Family A G protein-coupled receptor-like"/>
    <property type="match status" value="1"/>
</dbReference>
<evidence type="ECO:0000256" key="1">
    <source>
        <dbReference type="ARBA" id="ARBA00004651"/>
    </source>
</evidence>
<dbReference type="PANTHER" id="PTHR11334:SF29">
    <property type="entry name" value="MAS-RELATED G-PROTEIN COUPLED RECEPTOR MEMBER X2"/>
    <property type="match status" value="1"/>
</dbReference>
<evidence type="ECO:0000256" key="8">
    <source>
        <dbReference type="ARBA" id="ARBA00023224"/>
    </source>
</evidence>